<proteinExistence type="predicted"/>
<sequence>MDSHLHQNNSSAGELPLIKAEQDELKAREPNVIVEHAQVRHATVKSFMEIDFASYLPLGELDIGGLPEFYDDLDTKEGQPEGGSSYTRTSSTPQAVTVIEPLAVLNLIVPCNVDEIVCSRKRASHPRIISSSGLFLTTENSIIFVTISFPSWLSSVNMRFLVPRSYSLCPVKPTYGA</sequence>
<organism evidence="1 2">
    <name type="scientific">Lactuca saligna</name>
    <name type="common">Willowleaf lettuce</name>
    <dbReference type="NCBI Taxonomy" id="75948"/>
    <lineage>
        <taxon>Eukaryota</taxon>
        <taxon>Viridiplantae</taxon>
        <taxon>Streptophyta</taxon>
        <taxon>Embryophyta</taxon>
        <taxon>Tracheophyta</taxon>
        <taxon>Spermatophyta</taxon>
        <taxon>Magnoliopsida</taxon>
        <taxon>eudicotyledons</taxon>
        <taxon>Gunneridae</taxon>
        <taxon>Pentapetalae</taxon>
        <taxon>asterids</taxon>
        <taxon>campanulids</taxon>
        <taxon>Asterales</taxon>
        <taxon>Asteraceae</taxon>
        <taxon>Cichorioideae</taxon>
        <taxon>Cichorieae</taxon>
        <taxon>Lactucinae</taxon>
        <taxon>Lactuca</taxon>
    </lineage>
</organism>
<accession>A0AA35YSQ7</accession>
<name>A0AA35YSQ7_LACSI</name>
<dbReference type="AlphaFoldDB" id="A0AA35YSQ7"/>
<gene>
    <name evidence="1" type="ORF">LSALG_LOCUS19153</name>
</gene>
<dbReference type="Proteomes" id="UP001177003">
    <property type="component" value="Chromosome 4"/>
</dbReference>
<evidence type="ECO:0000313" key="1">
    <source>
        <dbReference type="EMBL" id="CAI9279348.1"/>
    </source>
</evidence>
<dbReference type="EMBL" id="OX465080">
    <property type="protein sequence ID" value="CAI9279348.1"/>
    <property type="molecule type" value="Genomic_DNA"/>
</dbReference>
<keyword evidence="2" id="KW-1185">Reference proteome</keyword>
<protein>
    <submittedName>
        <fullName evidence="1">Uncharacterized protein</fullName>
    </submittedName>
</protein>
<evidence type="ECO:0000313" key="2">
    <source>
        <dbReference type="Proteomes" id="UP001177003"/>
    </source>
</evidence>
<reference evidence="1" key="1">
    <citation type="submission" date="2023-04" db="EMBL/GenBank/DDBJ databases">
        <authorList>
            <person name="Vijverberg K."/>
            <person name="Xiong W."/>
            <person name="Schranz E."/>
        </authorList>
    </citation>
    <scope>NUCLEOTIDE SEQUENCE</scope>
</reference>